<gene>
    <name evidence="1" type="ORF">BDY19DRAFT_892283</name>
</gene>
<reference evidence="1" key="1">
    <citation type="journal article" date="2021" name="Environ. Microbiol.">
        <title>Gene family expansions and transcriptome signatures uncover fungal adaptations to wood decay.</title>
        <authorList>
            <person name="Hage H."/>
            <person name="Miyauchi S."/>
            <person name="Viragh M."/>
            <person name="Drula E."/>
            <person name="Min B."/>
            <person name="Chaduli D."/>
            <person name="Navarro D."/>
            <person name="Favel A."/>
            <person name="Norest M."/>
            <person name="Lesage-Meessen L."/>
            <person name="Balint B."/>
            <person name="Merenyi Z."/>
            <person name="de Eugenio L."/>
            <person name="Morin E."/>
            <person name="Martinez A.T."/>
            <person name="Baldrian P."/>
            <person name="Stursova M."/>
            <person name="Martinez M.J."/>
            <person name="Novotny C."/>
            <person name="Magnuson J.K."/>
            <person name="Spatafora J.W."/>
            <person name="Maurice S."/>
            <person name="Pangilinan J."/>
            <person name="Andreopoulos W."/>
            <person name="LaButti K."/>
            <person name="Hundley H."/>
            <person name="Na H."/>
            <person name="Kuo A."/>
            <person name="Barry K."/>
            <person name="Lipzen A."/>
            <person name="Henrissat B."/>
            <person name="Riley R."/>
            <person name="Ahrendt S."/>
            <person name="Nagy L.G."/>
            <person name="Grigoriev I.V."/>
            <person name="Martin F."/>
            <person name="Rosso M.N."/>
        </authorList>
    </citation>
    <scope>NUCLEOTIDE SEQUENCE</scope>
    <source>
        <strain evidence="1">CBS 384.51</strain>
    </source>
</reference>
<proteinExistence type="predicted"/>
<protein>
    <submittedName>
        <fullName evidence="1">Uncharacterized protein</fullName>
    </submittedName>
</protein>
<dbReference type="Proteomes" id="UP001055072">
    <property type="component" value="Unassembled WGS sequence"/>
</dbReference>
<keyword evidence="2" id="KW-1185">Reference proteome</keyword>
<sequence>MTHSFLGESSILSLSMPGPSRDPTYYISDGNSVFLVENTLFKVHRSTLMKDKSAFETMFQLSSETDSSRSDMSATQSTEGDADENPIRLQGDTADEFRALLWSLYALPHELVTALTPEADITPMYNLARIANKYQFRSLESWALSSLYTYFSRPGAFDNILTTHPPVPPSQPSIPGISLPHPYPSPSITPTSTSHLPPSLVQLTELSALCERFDLLDLTLYRWRHLIGESNSKDLALAIDVGERFNLRSITGLAYHGLLLKGKTHWDALSFSCTTTTTTSPSSSSDVPLLTRERRIRLITGYYSLCKLWDTLPTTPPPLAHTSKCTSQTRCTKAFTTLWRTALESWSTQPFLQFQREDVLGKVMWTESQMAAFVEGRVNPHGALDEVWQCKENVLAVMSLRFKEIKEGLADHFVDDF</sequence>
<evidence type="ECO:0000313" key="1">
    <source>
        <dbReference type="EMBL" id="KAI0087776.1"/>
    </source>
</evidence>
<evidence type="ECO:0000313" key="2">
    <source>
        <dbReference type="Proteomes" id="UP001055072"/>
    </source>
</evidence>
<accession>A0ACB8U0Q1</accession>
<organism evidence="1 2">
    <name type="scientific">Irpex rosettiformis</name>
    <dbReference type="NCBI Taxonomy" id="378272"/>
    <lineage>
        <taxon>Eukaryota</taxon>
        <taxon>Fungi</taxon>
        <taxon>Dikarya</taxon>
        <taxon>Basidiomycota</taxon>
        <taxon>Agaricomycotina</taxon>
        <taxon>Agaricomycetes</taxon>
        <taxon>Polyporales</taxon>
        <taxon>Irpicaceae</taxon>
        <taxon>Irpex</taxon>
    </lineage>
</organism>
<name>A0ACB8U0Q1_9APHY</name>
<comment type="caution">
    <text evidence="1">The sequence shown here is derived from an EMBL/GenBank/DDBJ whole genome shotgun (WGS) entry which is preliminary data.</text>
</comment>
<dbReference type="EMBL" id="MU274916">
    <property type="protein sequence ID" value="KAI0087776.1"/>
    <property type="molecule type" value="Genomic_DNA"/>
</dbReference>